<keyword evidence="2" id="KW-1185">Reference proteome</keyword>
<proteinExistence type="predicted"/>
<evidence type="ECO:0000313" key="2">
    <source>
        <dbReference type="Proteomes" id="UP001374535"/>
    </source>
</evidence>
<name>A0AAQ3NJR7_VIGMU</name>
<dbReference type="EMBL" id="CP144696">
    <property type="protein sequence ID" value="WVZ10647.1"/>
    <property type="molecule type" value="Genomic_DNA"/>
</dbReference>
<sequence length="127" mass="14240">MAEEKMKGVEKETMSPWEQHALVINLPRFDYNAPSSLLRNSHSRFLITCTLSSRGFAAGDDIFKRRKLIDDAGEECLDSKETESATADSGDGIQFIYFLSATSHSVSSISVHVYVYSDQSQTLLHKF</sequence>
<organism evidence="1 2">
    <name type="scientific">Vigna mungo</name>
    <name type="common">Black gram</name>
    <name type="synonym">Phaseolus mungo</name>
    <dbReference type="NCBI Taxonomy" id="3915"/>
    <lineage>
        <taxon>Eukaryota</taxon>
        <taxon>Viridiplantae</taxon>
        <taxon>Streptophyta</taxon>
        <taxon>Embryophyta</taxon>
        <taxon>Tracheophyta</taxon>
        <taxon>Spermatophyta</taxon>
        <taxon>Magnoliopsida</taxon>
        <taxon>eudicotyledons</taxon>
        <taxon>Gunneridae</taxon>
        <taxon>Pentapetalae</taxon>
        <taxon>rosids</taxon>
        <taxon>fabids</taxon>
        <taxon>Fabales</taxon>
        <taxon>Fabaceae</taxon>
        <taxon>Papilionoideae</taxon>
        <taxon>50 kb inversion clade</taxon>
        <taxon>NPAAA clade</taxon>
        <taxon>indigoferoid/millettioid clade</taxon>
        <taxon>Phaseoleae</taxon>
        <taxon>Vigna</taxon>
    </lineage>
</organism>
<gene>
    <name evidence="1" type="ORF">V8G54_015177</name>
</gene>
<dbReference type="AlphaFoldDB" id="A0AAQ3NJR7"/>
<accession>A0AAQ3NJR7</accession>
<protein>
    <submittedName>
        <fullName evidence="1">Uncharacterized protein</fullName>
    </submittedName>
</protein>
<dbReference type="Proteomes" id="UP001374535">
    <property type="component" value="Chromosome 5"/>
</dbReference>
<reference evidence="1 2" key="1">
    <citation type="journal article" date="2023" name="Life. Sci Alliance">
        <title>Evolutionary insights into 3D genome organization and epigenetic landscape of Vigna mungo.</title>
        <authorList>
            <person name="Junaid A."/>
            <person name="Singh B."/>
            <person name="Bhatia S."/>
        </authorList>
    </citation>
    <scope>NUCLEOTIDE SEQUENCE [LARGE SCALE GENOMIC DNA]</scope>
    <source>
        <strain evidence="1">Urdbean</strain>
    </source>
</reference>
<evidence type="ECO:0000313" key="1">
    <source>
        <dbReference type="EMBL" id="WVZ10647.1"/>
    </source>
</evidence>